<dbReference type="FunFam" id="3.40.50.10810:FF:000030">
    <property type="entry name" value="ATP-dependent DNA helicase DDM1"/>
    <property type="match status" value="1"/>
</dbReference>
<keyword evidence="1" id="KW-0378">Hydrolase</keyword>
<dbReference type="InterPro" id="IPR027417">
    <property type="entry name" value="P-loop_NTPase"/>
</dbReference>
<evidence type="ECO:0000259" key="4">
    <source>
        <dbReference type="PROSITE" id="PS51194"/>
    </source>
</evidence>
<dbReference type="Gene3D" id="3.40.50.10810">
    <property type="entry name" value="Tandem AAA-ATPase domain"/>
    <property type="match status" value="1"/>
</dbReference>
<dbReference type="InterPro" id="IPR049730">
    <property type="entry name" value="SNF2/RAD54-like_C"/>
</dbReference>
<evidence type="ECO:0000259" key="3">
    <source>
        <dbReference type="PROSITE" id="PS51192"/>
    </source>
</evidence>
<reference evidence="5" key="1">
    <citation type="submission" date="2018-02" db="EMBL/GenBank/DDBJ databases">
        <authorList>
            <person name="Cohen D.B."/>
            <person name="Kent A.D."/>
        </authorList>
    </citation>
    <scope>NUCLEOTIDE SEQUENCE</scope>
</reference>
<dbReference type="PROSITE" id="PS51194">
    <property type="entry name" value="HELICASE_CTER"/>
    <property type="match status" value="1"/>
</dbReference>
<dbReference type="InterPro" id="IPR014001">
    <property type="entry name" value="Helicase_ATP-bd"/>
</dbReference>
<dbReference type="SUPFAM" id="SSF52540">
    <property type="entry name" value="P-loop containing nucleoside triphosphate hydrolases"/>
    <property type="match status" value="2"/>
</dbReference>
<dbReference type="Gene3D" id="3.40.50.300">
    <property type="entry name" value="P-loop containing nucleotide triphosphate hydrolases"/>
    <property type="match status" value="1"/>
</dbReference>
<evidence type="ECO:0000313" key="5">
    <source>
        <dbReference type="EMBL" id="SPD29309.1"/>
    </source>
</evidence>
<evidence type="ECO:0000256" key="2">
    <source>
        <dbReference type="SAM" id="MobiDB-lite"/>
    </source>
</evidence>
<dbReference type="EMBL" id="OIVN01006268">
    <property type="protein sequence ID" value="SPD29309.1"/>
    <property type="molecule type" value="Genomic_DNA"/>
</dbReference>
<dbReference type="InterPro" id="IPR000330">
    <property type="entry name" value="SNF2_N"/>
</dbReference>
<feature type="compositionally biased region" description="Basic residues" evidence="2">
    <location>
        <begin position="127"/>
        <end position="136"/>
    </location>
</feature>
<evidence type="ECO:0008006" key="6">
    <source>
        <dbReference type="Google" id="ProtNLM"/>
    </source>
</evidence>
<feature type="domain" description="Helicase C-terminal" evidence="4">
    <location>
        <begin position="517"/>
        <end position="675"/>
    </location>
</feature>
<dbReference type="Pfam" id="PF00176">
    <property type="entry name" value="SNF2-rel_dom"/>
    <property type="match status" value="1"/>
</dbReference>
<dbReference type="GO" id="GO:0005524">
    <property type="term" value="F:ATP binding"/>
    <property type="evidence" value="ECO:0007669"/>
    <property type="project" value="InterPro"/>
</dbReference>
<feature type="region of interest" description="Disordered" evidence="2">
    <location>
        <begin position="1"/>
        <end position="25"/>
    </location>
</feature>
<dbReference type="InterPro" id="IPR001650">
    <property type="entry name" value="Helicase_C-like"/>
</dbReference>
<sequence>MEANSKVKDEGSAESPTSVLEEEDMCNAKVEVKSEEEILPDAKNGDSSLISKNIVEEEEKLLEARIKAEEEERKKEPEEEPHLNDTQFTKLDELLTQTQLYSEFLLEKMDDITANGVEKESNTVEKKRGRGSKRKAAAQYNTRKAKRAVAAMLTRSEEAEKGEDVNLTEEERSEKEQNELVPLLTGGKLKSYQIKGVKWLISLWQNGLNGILADQMGLGKTIQTIGFLAHLKGKGLDGPYLVIAPLSTLSNWLNEISRFTPSINAIIYHGDKKQRDELRRKHMPRTIGSKFPIIVTSYEVALSDSKKFLRHYSWKYLVIDEGHRLKNANCKLLKELKYLPVENKLLLTGTPLQNNLAELWSLLNFILPDIFSSHAEFESWFDLSGKCNSELMKEELEERRRTQVVAKLHAILRPFLLRRMKADVEHMLPRKKEIILYATMTDLQKSFQDHLINKTLEGYLIENASTGRKGMRGKLNNLMIQLRKNCNHPDLLESAFDGSYFYPPVEKIVEQCGKFRLLDRLLEQLFARKHKVLIFSQWTKVLDIMHYYFIEKGHEVCRIDGNVKLDERRRQIEEFNDVDSNYRIFLLSTRAGGLGINLTAADTCILYDSDWNPQMDLQAMDRCHRIGQTKPVHVYRLSTAQSVENRILKRAFSKLKLEHVVIGKGQFHQERNKPNCTDDLEDEDLLALLREAETAEDKMIQTDITDEELEKVLDRSDLVVGALNDDEESKGAAAAIPLKGPGWEVVIPTATGGMLSTLNS</sequence>
<dbReference type="FunFam" id="3.40.50.300:FF:001184">
    <property type="entry name" value="Chromatin complex subunit A 106"/>
    <property type="match status" value="1"/>
</dbReference>
<evidence type="ECO:0000256" key="1">
    <source>
        <dbReference type="ARBA" id="ARBA00022801"/>
    </source>
</evidence>
<dbReference type="CDD" id="cd18793">
    <property type="entry name" value="SF2_C_SNF"/>
    <property type="match status" value="1"/>
</dbReference>
<feature type="region of interest" description="Disordered" evidence="2">
    <location>
        <begin position="119"/>
        <end position="139"/>
    </location>
</feature>
<dbReference type="SMART" id="SM00490">
    <property type="entry name" value="HELICc"/>
    <property type="match status" value="1"/>
</dbReference>
<dbReference type="PANTHER" id="PTHR10799">
    <property type="entry name" value="SNF2/RAD54 HELICASE FAMILY"/>
    <property type="match status" value="1"/>
</dbReference>
<dbReference type="AlphaFoldDB" id="A0A2N9IYS0"/>
<dbReference type="Pfam" id="PF00271">
    <property type="entry name" value="Helicase_C"/>
    <property type="match status" value="1"/>
</dbReference>
<feature type="compositionally biased region" description="Basic and acidic residues" evidence="2">
    <location>
        <begin position="1"/>
        <end position="11"/>
    </location>
</feature>
<organism evidence="5">
    <name type="scientific">Fagus sylvatica</name>
    <name type="common">Beechnut</name>
    <dbReference type="NCBI Taxonomy" id="28930"/>
    <lineage>
        <taxon>Eukaryota</taxon>
        <taxon>Viridiplantae</taxon>
        <taxon>Streptophyta</taxon>
        <taxon>Embryophyta</taxon>
        <taxon>Tracheophyta</taxon>
        <taxon>Spermatophyta</taxon>
        <taxon>Magnoliopsida</taxon>
        <taxon>eudicotyledons</taxon>
        <taxon>Gunneridae</taxon>
        <taxon>Pentapetalae</taxon>
        <taxon>rosids</taxon>
        <taxon>fabids</taxon>
        <taxon>Fagales</taxon>
        <taxon>Fagaceae</taxon>
        <taxon>Fagus</taxon>
    </lineage>
</organism>
<gene>
    <name evidence="5" type="ORF">FSB_LOCUS57191</name>
</gene>
<dbReference type="PROSITE" id="PS51192">
    <property type="entry name" value="HELICASE_ATP_BIND_1"/>
    <property type="match status" value="1"/>
</dbReference>
<protein>
    <recommendedName>
        <fullName evidence="6">ATP-dependent DNA helicase DDM1</fullName>
    </recommendedName>
</protein>
<dbReference type="InterPro" id="IPR038718">
    <property type="entry name" value="SNF2-like_sf"/>
</dbReference>
<feature type="compositionally biased region" description="Basic and acidic residues" evidence="2">
    <location>
        <begin position="66"/>
        <end position="83"/>
    </location>
</feature>
<accession>A0A2N9IYS0</accession>
<name>A0A2N9IYS0_FAGSY</name>
<feature type="region of interest" description="Disordered" evidence="2">
    <location>
        <begin position="66"/>
        <end position="89"/>
    </location>
</feature>
<feature type="domain" description="Helicase ATP-binding" evidence="3">
    <location>
        <begin position="201"/>
        <end position="369"/>
    </location>
</feature>
<proteinExistence type="predicted"/>
<dbReference type="SMART" id="SM00487">
    <property type="entry name" value="DEXDc"/>
    <property type="match status" value="1"/>
</dbReference>
<dbReference type="GO" id="GO:0016787">
    <property type="term" value="F:hydrolase activity"/>
    <property type="evidence" value="ECO:0007669"/>
    <property type="project" value="UniProtKB-KW"/>
</dbReference>